<dbReference type="GO" id="GO:0008320">
    <property type="term" value="F:protein transmembrane transporter activity"/>
    <property type="evidence" value="ECO:0007669"/>
    <property type="project" value="TreeGrafter"/>
</dbReference>
<accession>A0A2K9LF09</accession>
<dbReference type="PANTHER" id="PTHR34597:SF3">
    <property type="entry name" value="OUTER MEMBRANE TRANSPORTER CDIB"/>
    <property type="match status" value="1"/>
</dbReference>
<evidence type="ECO:0000256" key="2">
    <source>
        <dbReference type="ARBA" id="ARBA00022692"/>
    </source>
</evidence>
<dbReference type="EMBL" id="CP022684">
    <property type="protein sequence ID" value="AUM10949.1"/>
    <property type="molecule type" value="Genomic_DNA"/>
</dbReference>
<name>A0A2K9LF09_9GAMM</name>
<dbReference type="Proteomes" id="UP000235116">
    <property type="component" value="Chromosome"/>
</dbReference>
<dbReference type="AlphaFoldDB" id="A0A2K9LF09"/>
<evidence type="ECO:0000313" key="6">
    <source>
        <dbReference type="EMBL" id="AUM10949.1"/>
    </source>
</evidence>
<reference evidence="7" key="1">
    <citation type="submission" date="2017-08" db="EMBL/GenBank/DDBJ databases">
        <title>Direct submision.</title>
        <authorList>
            <person name="Kim S.-J."/>
            <person name="Rhee S.-K."/>
        </authorList>
    </citation>
    <scope>NUCLEOTIDE SEQUENCE [LARGE SCALE GENOMIC DNA]</scope>
    <source>
        <strain evidence="7">GI5</strain>
    </source>
</reference>
<feature type="domain" description="Haemolysin activator HlyB C-terminal" evidence="4">
    <location>
        <begin position="199"/>
        <end position="505"/>
    </location>
</feature>
<dbReference type="InterPro" id="IPR005565">
    <property type="entry name" value="Hemolysn_activator_HlyB_C"/>
</dbReference>
<organism evidence="6 7">
    <name type="scientific">Ketobacter alkanivorans</name>
    <dbReference type="NCBI Taxonomy" id="1917421"/>
    <lineage>
        <taxon>Bacteria</taxon>
        <taxon>Pseudomonadati</taxon>
        <taxon>Pseudomonadota</taxon>
        <taxon>Gammaproteobacteria</taxon>
        <taxon>Pseudomonadales</taxon>
        <taxon>Ketobacteraceae</taxon>
        <taxon>Ketobacter</taxon>
    </lineage>
</organism>
<dbReference type="InterPro" id="IPR051544">
    <property type="entry name" value="TPS_OM_transporter"/>
</dbReference>
<dbReference type="InterPro" id="IPR013686">
    <property type="entry name" value="Polypept-transport_assoc_ShlB"/>
</dbReference>
<protein>
    <submittedName>
        <fullName evidence="6">Uncharacterized protein</fullName>
    </submittedName>
</protein>
<dbReference type="OrthoDB" id="572300at2"/>
<keyword evidence="1" id="KW-1134">Transmembrane beta strand</keyword>
<dbReference type="Pfam" id="PF03865">
    <property type="entry name" value="ShlB"/>
    <property type="match status" value="1"/>
</dbReference>
<dbReference type="KEGG" id="kak:Kalk_00175"/>
<feature type="domain" description="Polypeptide-transport-associated ShlB-type" evidence="5">
    <location>
        <begin position="57"/>
        <end position="138"/>
    </location>
</feature>
<keyword evidence="2" id="KW-0812">Transmembrane</keyword>
<gene>
    <name evidence="6" type="ORF">Kalk_00175</name>
</gene>
<sequence length="548" mass="60128">MLLLSLTHLSTSASETTIPAENLQITSGSAQKPNAIAIPNTPGRQRKANFVNGKALIKRIELKGDSLFPQYGVTQQYISSKLNSAFSGMDPWMTISDMHSLADTLTIAYHEKGLTFNQVFIVPNEIEGNTLVMNILPGRVSEINLKNNKLYSEDQIKAPFMHLLGKVVYEPDIQDAMKKANMIPGLKVFGFFSMGKHPGQTRLNLHILKETRHVFSARVDNYGVNNTGVYRIIGQYSQNNVSGLGDTLSATLVSTNETGNLYGAIGYRVPTSNPNNAFGANAYSNQYEITGDFKDLGLSGHLEALSGFYQSTLLREDNAIASFYVDLAFKNSSVTSEEFKDIFAETTTYTTMDFKFDAAVIPSNGRNKQSMSAGMTLGSVIDTDNEGTDNTIFITHLSYEYQQRWLPGNPSEYVSSAGINIHYTPQSLPSSERNVMTGPYGVRAYEPALFSADTMYSITLKQSMRYLRPIGGLSILPFGFVDYAYGEQNTDVGSTGAFLGAGFGLDILYKSSVNGRLTIGMPLAESLTEELLEQPTGPAVYSHVNFIF</sequence>
<dbReference type="Gene3D" id="2.40.160.50">
    <property type="entry name" value="membrane protein fhac: a member of the omp85/tpsb transporter family"/>
    <property type="match status" value="1"/>
</dbReference>
<evidence type="ECO:0000256" key="3">
    <source>
        <dbReference type="ARBA" id="ARBA00023237"/>
    </source>
</evidence>
<keyword evidence="3" id="KW-0998">Cell outer membrane</keyword>
<dbReference type="GO" id="GO:0046819">
    <property type="term" value="P:protein secretion by the type V secretion system"/>
    <property type="evidence" value="ECO:0007669"/>
    <property type="project" value="TreeGrafter"/>
</dbReference>
<evidence type="ECO:0000313" key="7">
    <source>
        <dbReference type="Proteomes" id="UP000235116"/>
    </source>
</evidence>
<dbReference type="RefSeq" id="WP_101892295.1">
    <property type="nucleotide sequence ID" value="NZ_CP022684.1"/>
</dbReference>
<proteinExistence type="predicted"/>
<evidence type="ECO:0000259" key="4">
    <source>
        <dbReference type="Pfam" id="PF03865"/>
    </source>
</evidence>
<evidence type="ECO:0000256" key="1">
    <source>
        <dbReference type="ARBA" id="ARBA00022452"/>
    </source>
</evidence>
<keyword evidence="7" id="KW-1185">Reference proteome</keyword>
<evidence type="ECO:0000259" key="5">
    <source>
        <dbReference type="Pfam" id="PF08479"/>
    </source>
</evidence>
<dbReference type="Pfam" id="PF08479">
    <property type="entry name" value="POTRA_2"/>
    <property type="match status" value="1"/>
</dbReference>
<dbReference type="PANTHER" id="PTHR34597">
    <property type="entry name" value="SLR1661 PROTEIN"/>
    <property type="match status" value="1"/>
</dbReference>
<keyword evidence="1" id="KW-0472">Membrane</keyword>
<dbReference type="Gene3D" id="3.10.20.310">
    <property type="entry name" value="membrane protein fhac"/>
    <property type="match status" value="1"/>
</dbReference>
<dbReference type="GO" id="GO:0098046">
    <property type="term" value="C:type V protein secretion system complex"/>
    <property type="evidence" value="ECO:0007669"/>
    <property type="project" value="TreeGrafter"/>
</dbReference>